<keyword evidence="3" id="KW-0808">Transferase</keyword>
<dbReference type="SUPFAM" id="SSF53383">
    <property type="entry name" value="PLP-dependent transferases"/>
    <property type="match status" value="1"/>
</dbReference>
<evidence type="ECO:0000313" key="3">
    <source>
        <dbReference type="EMBL" id="HIW95449.1"/>
    </source>
</evidence>
<feature type="domain" description="Aminotransferase class V" evidence="2">
    <location>
        <begin position="52"/>
        <end position="236"/>
    </location>
</feature>
<dbReference type="InterPro" id="IPR015424">
    <property type="entry name" value="PyrdxlP-dep_Trfase"/>
</dbReference>
<dbReference type="InterPro" id="IPR015422">
    <property type="entry name" value="PyrdxlP-dep_Trfase_small"/>
</dbReference>
<dbReference type="PANTHER" id="PTHR43586:SF21">
    <property type="entry name" value="PYRIDOXAL PHOSPHATE (PLP)-DEPENDENT ASPARTATE AMINOTRANSFERASE SUPERFAMILY"/>
    <property type="match status" value="1"/>
</dbReference>
<reference evidence="3" key="1">
    <citation type="journal article" date="2021" name="PeerJ">
        <title>Extensive microbial diversity within the chicken gut microbiome revealed by metagenomics and culture.</title>
        <authorList>
            <person name="Gilroy R."/>
            <person name="Ravi A."/>
            <person name="Getino M."/>
            <person name="Pursley I."/>
            <person name="Horton D.L."/>
            <person name="Alikhan N.F."/>
            <person name="Baker D."/>
            <person name="Gharbi K."/>
            <person name="Hall N."/>
            <person name="Watson M."/>
            <person name="Adriaenssens E.M."/>
            <person name="Foster-Nyarko E."/>
            <person name="Jarju S."/>
            <person name="Secka A."/>
            <person name="Antonio M."/>
            <person name="Oren A."/>
            <person name="Chaudhuri R.R."/>
            <person name="La Ragione R."/>
            <person name="Hildebrand F."/>
            <person name="Pallen M.J."/>
        </authorList>
    </citation>
    <scope>NUCLEOTIDE SEQUENCE</scope>
    <source>
        <strain evidence="3">4376</strain>
    </source>
</reference>
<feature type="region of interest" description="Disordered" evidence="1">
    <location>
        <begin position="32"/>
        <end position="60"/>
    </location>
</feature>
<dbReference type="EMBL" id="DXFZ01000036">
    <property type="protein sequence ID" value="HIW95449.1"/>
    <property type="molecule type" value="Genomic_DNA"/>
</dbReference>
<comment type="caution">
    <text evidence="3">The sequence shown here is derived from an EMBL/GenBank/DDBJ whole genome shotgun (WGS) entry which is preliminary data.</text>
</comment>
<gene>
    <name evidence="3" type="ORF">H9867_03015</name>
</gene>
<accession>A0A9D1RWJ1</accession>
<dbReference type="Gene3D" id="3.90.1150.10">
    <property type="entry name" value="Aspartate Aminotransferase, domain 1"/>
    <property type="match status" value="1"/>
</dbReference>
<evidence type="ECO:0000256" key="1">
    <source>
        <dbReference type="SAM" id="MobiDB-lite"/>
    </source>
</evidence>
<dbReference type="Proteomes" id="UP000824189">
    <property type="component" value="Unassembled WGS sequence"/>
</dbReference>
<evidence type="ECO:0000313" key="4">
    <source>
        <dbReference type="Proteomes" id="UP000824189"/>
    </source>
</evidence>
<feature type="compositionally biased region" description="Polar residues" evidence="1">
    <location>
        <begin position="405"/>
        <end position="414"/>
    </location>
</feature>
<dbReference type="InterPro" id="IPR000192">
    <property type="entry name" value="Aminotrans_V_dom"/>
</dbReference>
<dbReference type="PANTHER" id="PTHR43586">
    <property type="entry name" value="CYSTEINE DESULFURASE"/>
    <property type="match status" value="1"/>
</dbReference>
<organism evidence="3 4">
    <name type="scientific">Candidatus Corynebacterium gallistercoris</name>
    <dbReference type="NCBI Taxonomy" id="2838530"/>
    <lineage>
        <taxon>Bacteria</taxon>
        <taxon>Bacillati</taxon>
        <taxon>Actinomycetota</taxon>
        <taxon>Actinomycetes</taxon>
        <taxon>Mycobacteriales</taxon>
        <taxon>Corynebacteriaceae</taxon>
        <taxon>Corynebacterium</taxon>
    </lineage>
</organism>
<dbReference type="AlphaFoldDB" id="A0A9D1RWJ1"/>
<protein>
    <submittedName>
        <fullName evidence="3">Aminotransferase class V-fold PLP-dependent enzyme</fullName>
    </submittedName>
</protein>
<feature type="compositionally biased region" description="Basic residues" evidence="1">
    <location>
        <begin position="389"/>
        <end position="400"/>
    </location>
</feature>
<dbReference type="Gene3D" id="3.40.640.10">
    <property type="entry name" value="Type I PLP-dependent aspartate aminotransferase-like (Major domain)"/>
    <property type="match status" value="1"/>
</dbReference>
<evidence type="ECO:0000259" key="2">
    <source>
        <dbReference type="Pfam" id="PF00266"/>
    </source>
</evidence>
<dbReference type="GO" id="GO:0008483">
    <property type="term" value="F:transaminase activity"/>
    <property type="evidence" value="ECO:0007669"/>
    <property type="project" value="UniProtKB-KW"/>
</dbReference>
<dbReference type="Pfam" id="PF00266">
    <property type="entry name" value="Aminotran_5"/>
    <property type="match status" value="1"/>
</dbReference>
<proteinExistence type="predicted"/>
<keyword evidence="3" id="KW-0032">Aminotransferase</keyword>
<feature type="region of interest" description="Disordered" evidence="1">
    <location>
        <begin position="385"/>
        <end position="414"/>
    </location>
</feature>
<reference evidence="3" key="2">
    <citation type="submission" date="2021-04" db="EMBL/GenBank/DDBJ databases">
        <authorList>
            <person name="Gilroy R."/>
        </authorList>
    </citation>
    <scope>NUCLEOTIDE SEQUENCE</scope>
    <source>
        <strain evidence="3">4376</strain>
    </source>
</reference>
<dbReference type="InterPro" id="IPR015421">
    <property type="entry name" value="PyrdxlP-dep_Trfase_major"/>
</dbReference>
<name>A0A9D1RWJ1_9CORY</name>
<sequence length="448" mass="47423">MNAQHAPQVPERVSAAVSRAFRVASLLEPREPRPGFGGGISEPTGALNAGPRSGRTPGKRIGESFVESAKVAVADLTGAAPDNVVLGSSRAALLDQLSSVLYRRLRLGQEVVLSRIDDPANIRPWRRAADLYGARVRWAEPDLTTGVLPAWQFTNLVGPETTVVAVSAANRYVGSVTDIRAIADTVHNKSNGLLVVDVDSYAPYRVVDINQMEADVVALDLTSLGGPAVGALVFRDASVLASIPFNDPRGVLGVGGISEGLLGGVPEAVEHLARLDDEVGGTRRHRLEQGLPQATKFMNSLARRAVEGLQALGTVHVIGVDSDGDELQIFDAVERIPRVSFIVDGVPAGVVAERLLANGVVAGAVRPGESELFASMGVFEELGAPQRAPRAKRGRHGKHQRTGEAYTSLSSYNQPQYDPNSGAVAVGFAPHNTTYDVDQLVRAVASLR</sequence>